<dbReference type="AlphaFoldDB" id="A0A6I4IVE7"/>
<proteinExistence type="predicted"/>
<feature type="region of interest" description="Disordered" evidence="1">
    <location>
        <begin position="130"/>
        <end position="151"/>
    </location>
</feature>
<evidence type="ECO:0000256" key="1">
    <source>
        <dbReference type="SAM" id="MobiDB-lite"/>
    </source>
</evidence>
<protein>
    <submittedName>
        <fullName evidence="2">Uncharacterized protein</fullName>
    </submittedName>
</protein>
<evidence type="ECO:0000313" key="2">
    <source>
        <dbReference type="EMBL" id="MVO10841.1"/>
    </source>
</evidence>
<dbReference type="Proteomes" id="UP000431264">
    <property type="component" value="Unassembled WGS sequence"/>
</dbReference>
<evidence type="ECO:0000313" key="3">
    <source>
        <dbReference type="Proteomes" id="UP000431264"/>
    </source>
</evidence>
<gene>
    <name evidence="2" type="ORF">GOQ30_16845</name>
</gene>
<dbReference type="EMBL" id="WQLW01000016">
    <property type="protein sequence ID" value="MVO10841.1"/>
    <property type="molecule type" value="Genomic_DNA"/>
</dbReference>
<name>A0A6I4IVE7_9FLAO</name>
<organism evidence="2 3">
    <name type="scientific">Flavobacterium profundi</name>
    <dbReference type="NCBI Taxonomy" id="1774945"/>
    <lineage>
        <taxon>Bacteria</taxon>
        <taxon>Pseudomonadati</taxon>
        <taxon>Bacteroidota</taxon>
        <taxon>Flavobacteriia</taxon>
        <taxon>Flavobacteriales</taxon>
        <taxon>Flavobacteriaceae</taxon>
        <taxon>Flavobacterium</taxon>
    </lineage>
</organism>
<reference evidence="3" key="1">
    <citation type="submission" date="2019-05" db="EMBL/GenBank/DDBJ databases">
        <title>Flavobacterium profundi sp. nov., isolated from a deep-sea seamount.</title>
        <authorList>
            <person name="Zhang D.-C."/>
        </authorList>
    </citation>
    <scope>NUCLEOTIDE SEQUENCE [LARGE SCALE GENOMIC DNA]</scope>
    <source>
        <strain evidence="3">TP390</strain>
    </source>
</reference>
<comment type="caution">
    <text evidence="2">The sequence shown here is derived from an EMBL/GenBank/DDBJ whole genome shotgun (WGS) entry which is preliminary data.</text>
</comment>
<keyword evidence="3" id="KW-1185">Reference proteome</keyword>
<sequence>MEVKHEEPTQLISNDVAKELNRNYNNTRHRLISQSINKEDANAIWYSLDELENYIYYIKKQGKAKGYNVDGIRFYLGAYPNTREYNEKANMTTIFLTPTGKRTDVQKGSFLSLPAMTIQTLEENPDIEEIEPMNYGNMGPPPRMVYPSESN</sequence>
<accession>A0A6I4IVE7</accession>